<dbReference type="EMBL" id="KN831781">
    <property type="protein sequence ID" value="KIM40817.1"/>
    <property type="molecule type" value="Genomic_DNA"/>
</dbReference>
<proteinExistence type="predicted"/>
<reference evidence="3" key="2">
    <citation type="submission" date="2015-01" db="EMBL/GenBank/DDBJ databases">
        <title>Evolutionary Origins and Diversification of the Mycorrhizal Mutualists.</title>
        <authorList>
            <consortium name="DOE Joint Genome Institute"/>
            <consortium name="Mycorrhizal Genomics Consortium"/>
            <person name="Kohler A."/>
            <person name="Kuo A."/>
            <person name="Nagy L.G."/>
            <person name="Floudas D."/>
            <person name="Copeland A."/>
            <person name="Barry K.W."/>
            <person name="Cichocki N."/>
            <person name="Veneault-Fourrey C."/>
            <person name="LaButti K."/>
            <person name="Lindquist E.A."/>
            <person name="Lipzen A."/>
            <person name="Lundell T."/>
            <person name="Morin E."/>
            <person name="Murat C."/>
            <person name="Riley R."/>
            <person name="Ohm R."/>
            <person name="Sun H."/>
            <person name="Tunlid A."/>
            <person name="Henrissat B."/>
            <person name="Grigoriev I.V."/>
            <person name="Hibbett D.S."/>
            <person name="Martin F."/>
        </authorList>
    </citation>
    <scope>NUCLEOTIDE SEQUENCE [LARGE SCALE GENOMIC DNA]</scope>
    <source>
        <strain evidence="3">h7</strain>
    </source>
</reference>
<gene>
    <name evidence="2" type="ORF">M413DRAFT_445622</name>
</gene>
<accession>A0A0C2YID1</accession>
<dbReference type="HOGENOM" id="CLU_504373_0_0_1"/>
<evidence type="ECO:0000313" key="3">
    <source>
        <dbReference type="Proteomes" id="UP000053424"/>
    </source>
</evidence>
<feature type="region of interest" description="Disordered" evidence="1">
    <location>
        <begin position="184"/>
        <end position="237"/>
    </location>
</feature>
<keyword evidence="3" id="KW-1185">Reference proteome</keyword>
<name>A0A0C2YID1_HEBCY</name>
<feature type="region of interest" description="Disordered" evidence="1">
    <location>
        <begin position="397"/>
        <end position="540"/>
    </location>
</feature>
<dbReference type="Proteomes" id="UP000053424">
    <property type="component" value="Unassembled WGS sequence"/>
</dbReference>
<feature type="compositionally biased region" description="Polar residues" evidence="1">
    <location>
        <begin position="451"/>
        <end position="467"/>
    </location>
</feature>
<protein>
    <submittedName>
        <fullName evidence="2">Uncharacterized protein</fullName>
    </submittedName>
</protein>
<feature type="compositionally biased region" description="Basic and acidic residues" evidence="1">
    <location>
        <begin position="496"/>
        <end position="540"/>
    </location>
</feature>
<dbReference type="AlphaFoldDB" id="A0A0C2YID1"/>
<organism evidence="2 3">
    <name type="scientific">Hebeloma cylindrosporum</name>
    <dbReference type="NCBI Taxonomy" id="76867"/>
    <lineage>
        <taxon>Eukaryota</taxon>
        <taxon>Fungi</taxon>
        <taxon>Dikarya</taxon>
        <taxon>Basidiomycota</taxon>
        <taxon>Agaricomycotina</taxon>
        <taxon>Agaricomycetes</taxon>
        <taxon>Agaricomycetidae</taxon>
        <taxon>Agaricales</taxon>
        <taxon>Agaricineae</taxon>
        <taxon>Hymenogastraceae</taxon>
        <taxon>Hebeloma</taxon>
    </lineage>
</organism>
<sequence>MAKSKNKPLKQYKVPREKFLVVVDAWGFGGDFTQSDFNNVSAWFEIMLEETYPKTRVSSIYYQRTHRNLIVELPSVVQDINQYLGAHFYSRFLTHDVDAHRQMIIYEYKYANFGDPGERNWSVGYPSYTSIPPDIPIRRPFPLLPFPPPRPASDIPYAVQVPADVLAANERRHVLQAFKVAEATPAPPCSTSTCDPRTSFETSQPCDDETTPDRSVPLTPLMSEASGSSSDFRSNRAEIPLVRDNGRSSAMDGMFTPYVAPSHLTSHLKESIPHHLPSAALGDTVTKRDPYEEDEESRNVLRFPSSVKAEEAEDFLGSFLPIVKREEEKPTIKPEDEDDYQHSVELLAALSTLPPQLLDVHKEVAEEEEELKPRVKPEPVEQEIGDYHPSDELLAALAELPSGLRPEHVQVKREHDPPPANYFDERKSPPRVKDEPMEGVLPSVGHRSAIPQLSDSKNRFASQSHVQVKSEPIDDRRRLQHIPPLNRSLRPQVDYDASRDPRLKRLDVQRKNSGDKRDSGHLSQPHVHDSKRIKREYLED</sequence>
<dbReference type="OrthoDB" id="3037510at2759"/>
<reference evidence="2 3" key="1">
    <citation type="submission" date="2014-04" db="EMBL/GenBank/DDBJ databases">
        <authorList>
            <consortium name="DOE Joint Genome Institute"/>
            <person name="Kuo A."/>
            <person name="Gay G."/>
            <person name="Dore J."/>
            <person name="Kohler A."/>
            <person name="Nagy L.G."/>
            <person name="Floudas D."/>
            <person name="Copeland A."/>
            <person name="Barry K.W."/>
            <person name="Cichocki N."/>
            <person name="Veneault-Fourrey C."/>
            <person name="LaButti K."/>
            <person name="Lindquist E.A."/>
            <person name="Lipzen A."/>
            <person name="Lundell T."/>
            <person name="Morin E."/>
            <person name="Murat C."/>
            <person name="Sun H."/>
            <person name="Tunlid A."/>
            <person name="Henrissat B."/>
            <person name="Grigoriev I.V."/>
            <person name="Hibbett D.S."/>
            <person name="Martin F."/>
            <person name="Nordberg H.P."/>
            <person name="Cantor M.N."/>
            <person name="Hua S.X."/>
        </authorList>
    </citation>
    <scope>NUCLEOTIDE SEQUENCE [LARGE SCALE GENOMIC DNA]</scope>
    <source>
        <strain evidence="3">h7</strain>
    </source>
</reference>
<feature type="compositionally biased region" description="Basic and acidic residues" evidence="1">
    <location>
        <begin position="405"/>
        <end position="436"/>
    </location>
</feature>
<feature type="compositionally biased region" description="Polar residues" evidence="1">
    <location>
        <begin position="189"/>
        <end position="205"/>
    </location>
</feature>
<evidence type="ECO:0000256" key="1">
    <source>
        <dbReference type="SAM" id="MobiDB-lite"/>
    </source>
</evidence>
<evidence type="ECO:0000313" key="2">
    <source>
        <dbReference type="EMBL" id="KIM40817.1"/>
    </source>
</evidence>